<accession>C0BZL2</accession>
<dbReference type="RefSeq" id="WP_006442589.1">
    <property type="nucleotide sequence ID" value="NZ_CP036524.1"/>
</dbReference>
<sequence>MRNNINHADDYIKLGLNIAYYRKLGGLTQLQLAEAVKISRTHLSNIEAPNMPTSVSLDTLFEIAKVLDIPVCMLLMFKE</sequence>
<dbReference type="InterPro" id="IPR010982">
    <property type="entry name" value="Lambda_DNA-bd_dom_sf"/>
</dbReference>
<dbReference type="eggNOG" id="COG1396">
    <property type="taxonomic scope" value="Bacteria"/>
</dbReference>
<keyword evidence="3" id="KW-1185">Reference proteome</keyword>
<protein>
    <submittedName>
        <fullName evidence="2">DNA-binding helix-turn-helix protein</fullName>
    </submittedName>
</protein>
<evidence type="ECO:0000313" key="2">
    <source>
        <dbReference type="EMBL" id="EEG74590.1"/>
    </source>
</evidence>
<dbReference type="CDD" id="cd00093">
    <property type="entry name" value="HTH_XRE"/>
    <property type="match status" value="1"/>
</dbReference>
<feature type="domain" description="HTH cro/C1-type" evidence="1">
    <location>
        <begin position="18"/>
        <end position="74"/>
    </location>
</feature>
<dbReference type="Pfam" id="PF01381">
    <property type="entry name" value="HTH_3"/>
    <property type="match status" value="1"/>
</dbReference>
<dbReference type="PROSITE" id="PS50943">
    <property type="entry name" value="HTH_CROC1"/>
    <property type="match status" value="1"/>
</dbReference>
<dbReference type="Proteomes" id="UP000004893">
    <property type="component" value="Unassembled WGS sequence"/>
</dbReference>
<reference evidence="2" key="2">
    <citation type="submission" date="2013-06" db="EMBL/GenBank/DDBJ databases">
        <title>Draft genome sequence of Clostridium hylemonae (DSM 15053).</title>
        <authorList>
            <person name="Sudarsanam P."/>
            <person name="Ley R."/>
            <person name="Guruge J."/>
            <person name="Turnbaugh P.J."/>
            <person name="Mahowald M."/>
            <person name="Liep D."/>
            <person name="Gordon J."/>
        </authorList>
    </citation>
    <scope>NUCLEOTIDE SEQUENCE</scope>
    <source>
        <strain evidence="2">DSM 15053</strain>
    </source>
</reference>
<evidence type="ECO:0000313" key="3">
    <source>
        <dbReference type="Proteomes" id="UP000004893"/>
    </source>
</evidence>
<reference evidence="2" key="1">
    <citation type="submission" date="2009-02" db="EMBL/GenBank/DDBJ databases">
        <authorList>
            <person name="Fulton L."/>
            <person name="Clifton S."/>
            <person name="Fulton B."/>
            <person name="Xu J."/>
            <person name="Minx P."/>
            <person name="Pepin K.H."/>
            <person name="Johnson M."/>
            <person name="Bhonagiri V."/>
            <person name="Nash W.E."/>
            <person name="Mardis E.R."/>
            <person name="Wilson R.K."/>
        </authorList>
    </citation>
    <scope>NUCLEOTIDE SEQUENCE [LARGE SCALE GENOMIC DNA]</scope>
    <source>
        <strain evidence="2">DSM 15053</strain>
    </source>
</reference>
<dbReference type="SUPFAM" id="SSF47413">
    <property type="entry name" value="lambda repressor-like DNA-binding domains"/>
    <property type="match status" value="1"/>
</dbReference>
<organism evidence="2 3">
    <name type="scientific">[Clostridium] hylemonae DSM 15053</name>
    <dbReference type="NCBI Taxonomy" id="553973"/>
    <lineage>
        <taxon>Bacteria</taxon>
        <taxon>Bacillati</taxon>
        <taxon>Bacillota</taxon>
        <taxon>Clostridia</taxon>
        <taxon>Lachnospirales</taxon>
        <taxon>Lachnospiraceae</taxon>
    </lineage>
</organism>
<dbReference type="GO" id="GO:0003677">
    <property type="term" value="F:DNA binding"/>
    <property type="evidence" value="ECO:0007669"/>
    <property type="project" value="UniProtKB-KW"/>
</dbReference>
<dbReference type="AlphaFoldDB" id="C0BZL2"/>
<gene>
    <name evidence="2" type="ORF">CLOHYLEM_05253</name>
</gene>
<dbReference type="OrthoDB" id="1629646at2"/>
<dbReference type="STRING" id="553973.CLOHYLEM_05253"/>
<dbReference type="HOGENOM" id="CLU_066192_29_2_9"/>
<keyword evidence="2" id="KW-0238">DNA-binding</keyword>
<proteinExistence type="predicted"/>
<evidence type="ECO:0000259" key="1">
    <source>
        <dbReference type="PROSITE" id="PS50943"/>
    </source>
</evidence>
<dbReference type="SMART" id="SM00530">
    <property type="entry name" value="HTH_XRE"/>
    <property type="match status" value="1"/>
</dbReference>
<comment type="caution">
    <text evidence="2">The sequence shown here is derived from an EMBL/GenBank/DDBJ whole genome shotgun (WGS) entry which is preliminary data.</text>
</comment>
<dbReference type="EMBL" id="ABYI02000019">
    <property type="protein sequence ID" value="EEG74590.1"/>
    <property type="molecule type" value="Genomic_DNA"/>
</dbReference>
<dbReference type="Gene3D" id="1.10.260.40">
    <property type="entry name" value="lambda repressor-like DNA-binding domains"/>
    <property type="match status" value="1"/>
</dbReference>
<name>C0BZL2_9FIRM</name>
<dbReference type="InterPro" id="IPR001387">
    <property type="entry name" value="Cro/C1-type_HTH"/>
</dbReference>